<feature type="domain" description="Resolvase/invertase-type recombinase catalytic" evidence="1">
    <location>
        <begin position="18"/>
        <end position="101"/>
    </location>
</feature>
<protein>
    <submittedName>
        <fullName evidence="2">DNA invertase Pin-like site-specific DNA recombinase</fullName>
    </submittedName>
</protein>
<evidence type="ECO:0000313" key="2">
    <source>
        <dbReference type="EMBL" id="MBP2061717.1"/>
    </source>
</evidence>
<dbReference type="EMBL" id="JAGGLR010000006">
    <property type="protein sequence ID" value="MBP2061717.1"/>
    <property type="molecule type" value="Genomic_DNA"/>
</dbReference>
<comment type="caution">
    <text evidence="2">The sequence shown here is derived from an EMBL/GenBank/DDBJ whole genome shotgun (WGS) entry which is preliminary data.</text>
</comment>
<name>A0ABS4MPT2_9ACTN</name>
<reference evidence="2 3" key="1">
    <citation type="submission" date="2021-03" db="EMBL/GenBank/DDBJ databases">
        <title>Genomic Encyclopedia of Type Strains, Phase IV (KMG-IV): sequencing the most valuable type-strain genomes for metagenomic binning, comparative biology and taxonomic classification.</title>
        <authorList>
            <person name="Goeker M."/>
        </authorList>
    </citation>
    <scope>NUCLEOTIDE SEQUENCE [LARGE SCALE GENOMIC DNA]</scope>
    <source>
        <strain evidence="2 3">DSM 41954</strain>
    </source>
</reference>
<sequence length="114" mass="12681">MTDDAPAFVFIYDREFADDAESSESRISACREYARLMGWEVAGQWVEPQGSGNRLNWRGMAAAMAHQGNGRKAICLVSGWDRISIDPQEWVALRRLVHRAGGMCWSVDTASSVS</sequence>
<proteinExistence type="predicted"/>
<evidence type="ECO:0000313" key="3">
    <source>
        <dbReference type="Proteomes" id="UP000756710"/>
    </source>
</evidence>
<organism evidence="2 3">
    <name type="scientific">Streptomyces iranensis</name>
    <dbReference type="NCBI Taxonomy" id="576784"/>
    <lineage>
        <taxon>Bacteria</taxon>
        <taxon>Bacillati</taxon>
        <taxon>Actinomycetota</taxon>
        <taxon>Actinomycetes</taxon>
        <taxon>Kitasatosporales</taxon>
        <taxon>Streptomycetaceae</taxon>
        <taxon>Streptomyces</taxon>
        <taxon>Streptomyces violaceusniger group</taxon>
    </lineage>
</organism>
<keyword evidence="3" id="KW-1185">Reference proteome</keyword>
<dbReference type="InterPro" id="IPR036162">
    <property type="entry name" value="Resolvase-like_N_sf"/>
</dbReference>
<evidence type="ECO:0000259" key="1">
    <source>
        <dbReference type="Pfam" id="PF00239"/>
    </source>
</evidence>
<gene>
    <name evidence="2" type="ORF">J2Z30_002726</name>
</gene>
<accession>A0ABS4MPT2</accession>
<dbReference type="SUPFAM" id="SSF53041">
    <property type="entry name" value="Resolvase-like"/>
    <property type="match status" value="1"/>
</dbReference>
<dbReference type="GeneID" id="32473396"/>
<dbReference type="InterPro" id="IPR006119">
    <property type="entry name" value="Resolv_N"/>
</dbReference>
<dbReference type="Proteomes" id="UP000756710">
    <property type="component" value="Unassembled WGS sequence"/>
</dbReference>
<dbReference type="Pfam" id="PF00239">
    <property type="entry name" value="Resolvase"/>
    <property type="match status" value="1"/>
</dbReference>
<dbReference type="Gene3D" id="3.40.50.1390">
    <property type="entry name" value="Resolvase, N-terminal catalytic domain"/>
    <property type="match status" value="1"/>
</dbReference>
<dbReference type="RefSeq" id="WP_078956854.1">
    <property type="nucleotide sequence ID" value="NZ_BAABDR010000045.1"/>
</dbReference>